<dbReference type="Gene3D" id="1.10.3720.10">
    <property type="entry name" value="MetI-like"/>
    <property type="match status" value="1"/>
</dbReference>
<dbReference type="PANTHER" id="PTHR43386:SF1">
    <property type="entry name" value="D,D-DIPEPTIDE TRANSPORT SYSTEM PERMEASE PROTEIN DDPC-RELATED"/>
    <property type="match status" value="1"/>
</dbReference>
<evidence type="ECO:0000256" key="5">
    <source>
        <dbReference type="ARBA" id="ARBA00022989"/>
    </source>
</evidence>
<keyword evidence="4 7" id="KW-0812">Transmembrane</keyword>
<protein>
    <submittedName>
        <fullName evidence="9">ABC transporter permease</fullName>
    </submittedName>
</protein>
<comment type="caution">
    <text evidence="9">The sequence shown here is derived from an EMBL/GenBank/DDBJ whole genome shotgun (WGS) entry which is preliminary data.</text>
</comment>
<dbReference type="CDD" id="cd06261">
    <property type="entry name" value="TM_PBP2"/>
    <property type="match status" value="1"/>
</dbReference>
<feature type="transmembrane region" description="Helical" evidence="7">
    <location>
        <begin position="237"/>
        <end position="258"/>
    </location>
</feature>
<dbReference type="OrthoDB" id="6637947at2"/>
<feature type="transmembrane region" description="Helical" evidence="7">
    <location>
        <begin position="137"/>
        <end position="153"/>
    </location>
</feature>
<organism evidence="9 10">
    <name type="scientific">Actinomadura spongiicola</name>
    <dbReference type="NCBI Taxonomy" id="2303421"/>
    <lineage>
        <taxon>Bacteria</taxon>
        <taxon>Bacillati</taxon>
        <taxon>Actinomycetota</taxon>
        <taxon>Actinomycetes</taxon>
        <taxon>Streptosporangiales</taxon>
        <taxon>Thermomonosporaceae</taxon>
        <taxon>Actinomadura</taxon>
    </lineage>
</organism>
<proteinExistence type="inferred from homology"/>
<dbReference type="PANTHER" id="PTHR43386">
    <property type="entry name" value="OLIGOPEPTIDE TRANSPORT SYSTEM PERMEASE PROTEIN APPC"/>
    <property type="match status" value="1"/>
</dbReference>
<accession>A0A372GQB3</accession>
<feature type="transmembrane region" description="Helical" evidence="7">
    <location>
        <begin position="75"/>
        <end position="101"/>
    </location>
</feature>
<keyword evidence="6 7" id="KW-0472">Membrane</keyword>
<keyword evidence="10" id="KW-1185">Reference proteome</keyword>
<feature type="transmembrane region" description="Helical" evidence="7">
    <location>
        <begin position="200"/>
        <end position="217"/>
    </location>
</feature>
<feature type="transmembrane region" description="Helical" evidence="7">
    <location>
        <begin position="113"/>
        <end position="131"/>
    </location>
</feature>
<evidence type="ECO:0000259" key="8">
    <source>
        <dbReference type="PROSITE" id="PS50928"/>
    </source>
</evidence>
<dbReference type="Proteomes" id="UP000262882">
    <property type="component" value="Unassembled WGS sequence"/>
</dbReference>
<evidence type="ECO:0000256" key="6">
    <source>
        <dbReference type="ARBA" id="ARBA00023136"/>
    </source>
</evidence>
<evidence type="ECO:0000256" key="2">
    <source>
        <dbReference type="ARBA" id="ARBA00022448"/>
    </source>
</evidence>
<comment type="subcellular location">
    <subcellularLocation>
        <location evidence="1 7">Cell membrane</location>
        <topology evidence="1 7">Multi-pass membrane protein</topology>
    </subcellularLocation>
</comment>
<dbReference type="InterPro" id="IPR050366">
    <property type="entry name" value="BP-dependent_transpt_permease"/>
</dbReference>
<dbReference type="PROSITE" id="PS50928">
    <property type="entry name" value="ABC_TM1"/>
    <property type="match status" value="1"/>
</dbReference>
<dbReference type="SUPFAM" id="SSF161098">
    <property type="entry name" value="MetI-like"/>
    <property type="match status" value="1"/>
</dbReference>
<evidence type="ECO:0000256" key="1">
    <source>
        <dbReference type="ARBA" id="ARBA00004651"/>
    </source>
</evidence>
<dbReference type="EMBL" id="QVNQ01000001">
    <property type="protein sequence ID" value="RFS87591.1"/>
    <property type="molecule type" value="Genomic_DNA"/>
</dbReference>
<evidence type="ECO:0000313" key="9">
    <source>
        <dbReference type="EMBL" id="RFS87591.1"/>
    </source>
</evidence>
<feature type="domain" description="ABC transmembrane type-1" evidence="8">
    <location>
        <begin position="71"/>
        <end position="259"/>
    </location>
</feature>
<dbReference type="AlphaFoldDB" id="A0A372GQB3"/>
<reference evidence="9 10" key="1">
    <citation type="submission" date="2018-08" db="EMBL/GenBank/DDBJ databases">
        <title>Actinomadura spongicola sp. nov., isolated from marine sponge Leucetta chagosensis.</title>
        <authorList>
            <person name="Li L."/>
            <person name="Lin H.W."/>
        </authorList>
    </citation>
    <scope>NUCLEOTIDE SEQUENCE [LARGE SCALE GENOMIC DNA]</scope>
    <source>
        <strain evidence="9 10">LHW52907</strain>
    </source>
</reference>
<evidence type="ECO:0000256" key="7">
    <source>
        <dbReference type="RuleBase" id="RU363032"/>
    </source>
</evidence>
<dbReference type="InterPro" id="IPR000515">
    <property type="entry name" value="MetI-like"/>
</dbReference>
<evidence type="ECO:0000313" key="10">
    <source>
        <dbReference type="Proteomes" id="UP000262882"/>
    </source>
</evidence>
<name>A0A372GQB3_9ACTN</name>
<dbReference type="Pfam" id="PF00528">
    <property type="entry name" value="BPD_transp_1"/>
    <property type="match status" value="1"/>
</dbReference>
<evidence type="ECO:0000256" key="4">
    <source>
        <dbReference type="ARBA" id="ARBA00022692"/>
    </source>
</evidence>
<dbReference type="InterPro" id="IPR035906">
    <property type="entry name" value="MetI-like_sf"/>
</dbReference>
<evidence type="ECO:0000256" key="3">
    <source>
        <dbReference type="ARBA" id="ARBA00022475"/>
    </source>
</evidence>
<dbReference type="GO" id="GO:0055085">
    <property type="term" value="P:transmembrane transport"/>
    <property type="evidence" value="ECO:0007669"/>
    <property type="project" value="InterPro"/>
</dbReference>
<gene>
    <name evidence="9" type="ORF">D0T12_03785</name>
</gene>
<comment type="similarity">
    <text evidence="7">Belongs to the binding-protein-dependent transport system permease family.</text>
</comment>
<keyword evidence="2 7" id="KW-0813">Transport</keyword>
<sequence>MVARAARGNPLFASALTVSVGWLVVALAAPLIAPASPLAQSPDLLVGPSAQHWFGTDELGRDVLSRLIWGARVSVTIALIVVLASSLIGAVVGGVAGYFGGWVDEAMMRFTDLVFAFPGVILALAVTAALGPGLRNAVIAVLILSWPPYARLVRGQVLMLRGSEFVMMARLRGASAPRTLLRDIAPNLTGPMLVMATVDVGEKILLVAAISFLGLGVQQPTADWGSMIATGTQYLEAWWLPTFPGLAIVTVVLANNLLGDRLRDVLDPRGVTGDRRPGR</sequence>
<keyword evidence="5 7" id="KW-1133">Transmembrane helix</keyword>
<keyword evidence="3" id="KW-1003">Cell membrane</keyword>
<dbReference type="GO" id="GO:0005886">
    <property type="term" value="C:plasma membrane"/>
    <property type="evidence" value="ECO:0007669"/>
    <property type="project" value="UniProtKB-SubCell"/>
</dbReference>